<dbReference type="Proteomes" id="UP001499954">
    <property type="component" value="Unassembled WGS sequence"/>
</dbReference>
<evidence type="ECO:0000313" key="2">
    <source>
        <dbReference type="EMBL" id="GAA1962153.1"/>
    </source>
</evidence>
<gene>
    <name evidence="2" type="ORF">GCM10009717_31200</name>
</gene>
<sequence length="421" mass="44137">MIGANRMTKPISRRTLLTGAALLAPAAMASAAYLDPLKPSFWRPSSAQTAAVPGAVAASTVRSFGPNGTHWPTHTPKPTATFQKVIDVACDWTAIGRAIASVTDAQIVAGVHIRVAPGTLPGYGASSGSPAALKGVGRGTAAKNILVSPKNGWGSVTVADSARLVGVKGVTFARINGRFMLLTDCSRTAWAQSKVSHGFRMTSSSGVLEGCSAHEVVMADAKVDINDPFGYAAGTNSIIKDSLWEGCYCAPVFRPSGAKDHIDTLQMYGNGAYRGLTIRDSTFFGALNSALQVGGSKPQDPNLGTPFLTLDHTILTAQIFAIRARYPLPSGAQGPTIGQAINGSGEPGQLFANDSYVFGSMYDTQWASVTNSFTSYDKAASKNVAGEGGWQVDRGMSSYGASWFDQQTPTPTDAYLARIWA</sequence>
<dbReference type="InterPro" id="IPR011050">
    <property type="entry name" value="Pectin_lyase_fold/virulence"/>
</dbReference>
<protein>
    <submittedName>
        <fullName evidence="2">Uncharacterized protein</fullName>
    </submittedName>
</protein>
<dbReference type="EMBL" id="BAAAMK010000008">
    <property type="protein sequence ID" value="GAA1962153.1"/>
    <property type="molecule type" value="Genomic_DNA"/>
</dbReference>
<organism evidence="2 3">
    <name type="scientific">Agromyces allii</name>
    <dbReference type="NCBI Taxonomy" id="393607"/>
    <lineage>
        <taxon>Bacteria</taxon>
        <taxon>Bacillati</taxon>
        <taxon>Actinomycetota</taxon>
        <taxon>Actinomycetes</taxon>
        <taxon>Micrococcales</taxon>
        <taxon>Microbacteriaceae</taxon>
        <taxon>Agromyces</taxon>
    </lineage>
</organism>
<keyword evidence="1" id="KW-0732">Signal</keyword>
<feature type="chain" id="PRO_5045078693" evidence="1">
    <location>
        <begin position="32"/>
        <end position="421"/>
    </location>
</feature>
<comment type="caution">
    <text evidence="2">The sequence shown here is derived from an EMBL/GenBank/DDBJ whole genome shotgun (WGS) entry which is preliminary data.</text>
</comment>
<dbReference type="InterPro" id="IPR006311">
    <property type="entry name" value="TAT_signal"/>
</dbReference>
<dbReference type="SUPFAM" id="SSF51126">
    <property type="entry name" value="Pectin lyase-like"/>
    <property type="match status" value="1"/>
</dbReference>
<evidence type="ECO:0000313" key="3">
    <source>
        <dbReference type="Proteomes" id="UP001499954"/>
    </source>
</evidence>
<name>A0ABN2R228_9MICO</name>
<proteinExistence type="predicted"/>
<accession>A0ABN2R228</accession>
<reference evidence="2 3" key="1">
    <citation type="journal article" date="2019" name="Int. J. Syst. Evol. Microbiol.">
        <title>The Global Catalogue of Microorganisms (GCM) 10K type strain sequencing project: providing services to taxonomists for standard genome sequencing and annotation.</title>
        <authorList>
            <consortium name="The Broad Institute Genomics Platform"/>
            <consortium name="The Broad Institute Genome Sequencing Center for Infectious Disease"/>
            <person name="Wu L."/>
            <person name="Ma J."/>
        </authorList>
    </citation>
    <scope>NUCLEOTIDE SEQUENCE [LARGE SCALE GENOMIC DNA]</scope>
    <source>
        <strain evidence="2 3">JCM 13584</strain>
    </source>
</reference>
<dbReference type="PROSITE" id="PS51318">
    <property type="entry name" value="TAT"/>
    <property type="match status" value="1"/>
</dbReference>
<evidence type="ECO:0000256" key="1">
    <source>
        <dbReference type="SAM" id="SignalP"/>
    </source>
</evidence>
<feature type="signal peptide" evidence="1">
    <location>
        <begin position="1"/>
        <end position="31"/>
    </location>
</feature>
<keyword evidence="3" id="KW-1185">Reference proteome</keyword>